<evidence type="ECO:0000313" key="3">
    <source>
        <dbReference type="EMBL" id="QHT01059.1"/>
    </source>
</evidence>
<sequence length="202" mass="22709">MSQINLYYQTHLNTTVTLLPFQQDSEMDDHLLGNLVQKVKSKVIENGIVIKVHRLIDYDYGIVDKSGLTGDVKYDVKYECLLCLPVAHLEIICVISNMIKGIVVAQNGPVIIVIQEINIDTNKFTVSPSGSITHDETKKKITKGDYIKVSVINTDSNKNDTNITAICKLVDIANRDEIKRYNEDQRLISEIESNANESPVFI</sequence>
<accession>A0A6C0CBL2</accession>
<evidence type="ECO:0000256" key="1">
    <source>
        <dbReference type="ARBA" id="ARBA00022478"/>
    </source>
</evidence>
<dbReference type="GO" id="GO:0000428">
    <property type="term" value="C:DNA-directed RNA polymerase complex"/>
    <property type="evidence" value="ECO:0007669"/>
    <property type="project" value="UniProtKB-KW"/>
</dbReference>
<evidence type="ECO:0000256" key="2">
    <source>
        <dbReference type="ARBA" id="ARBA00023163"/>
    </source>
</evidence>
<dbReference type="EMBL" id="MN739363">
    <property type="protein sequence ID" value="QHT01059.1"/>
    <property type="molecule type" value="Genomic_DNA"/>
</dbReference>
<dbReference type="InterPro" id="IPR036898">
    <property type="entry name" value="RNA_pol_Rpb7-like_N_sf"/>
</dbReference>
<dbReference type="Gene3D" id="3.30.1490.120">
    <property type="entry name" value="RNA polymerase Rpb7-like, N-terminal domain"/>
    <property type="match status" value="1"/>
</dbReference>
<keyword evidence="2" id="KW-0804">Transcription</keyword>
<dbReference type="SUPFAM" id="SSF88798">
    <property type="entry name" value="N-terminal, heterodimerisation domain of RBP7 (RpoE)"/>
    <property type="match status" value="1"/>
</dbReference>
<proteinExistence type="predicted"/>
<keyword evidence="1" id="KW-0240">DNA-directed RNA polymerase</keyword>
<reference evidence="3" key="1">
    <citation type="journal article" date="2020" name="Nature">
        <title>Giant virus diversity and host interactions through global metagenomics.</title>
        <authorList>
            <person name="Schulz F."/>
            <person name="Roux S."/>
            <person name="Paez-Espino D."/>
            <person name="Jungbluth S."/>
            <person name="Walsh D.A."/>
            <person name="Denef V.J."/>
            <person name="McMahon K.D."/>
            <person name="Konstantinidis K.T."/>
            <person name="Eloe-Fadrosh E.A."/>
            <person name="Kyrpides N.C."/>
            <person name="Woyke T."/>
        </authorList>
    </citation>
    <scope>NUCLEOTIDE SEQUENCE</scope>
    <source>
        <strain evidence="3">GVMAG-M-3300020192-26</strain>
    </source>
</reference>
<organism evidence="3">
    <name type="scientific">viral metagenome</name>
    <dbReference type="NCBI Taxonomy" id="1070528"/>
    <lineage>
        <taxon>unclassified sequences</taxon>
        <taxon>metagenomes</taxon>
        <taxon>organismal metagenomes</taxon>
    </lineage>
</organism>
<dbReference type="AlphaFoldDB" id="A0A6C0CBL2"/>
<evidence type="ECO:0008006" key="4">
    <source>
        <dbReference type="Google" id="ProtNLM"/>
    </source>
</evidence>
<name>A0A6C0CBL2_9ZZZZ</name>
<protein>
    <recommendedName>
        <fullName evidence="4">S1 motif domain-containing protein</fullName>
    </recommendedName>
</protein>